<dbReference type="RefSeq" id="WP_091199729.1">
    <property type="nucleotide sequence ID" value="NZ_LT594324.1"/>
</dbReference>
<name>A0A1A9AAU2_9ACTN</name>
<proteinExistence type="predicted"/>
<dbReference type="Proteomes" id="UP000198765">
    <property type="component" value="Chromosome I"/>
</dbReference>
<feature type="region of interest" description="Disordered" evidence="1">
    <location>
        <begin position="85"/>
        <end position="150"/>
    </location>
</feature>
<accession>A0A1A9AAU2</accession>
<organism evidence="2 3">
    <name type="scientific">Micromonospora narathiwatensis</name>
    <dbReference type="NCBI Taxonomy" id="299146"/>
    <lineage>
        <taxon>Bacteria</taxon>
        <taxon>Bacillati</taxon>
        <taxon>Actinomycetota</taxon>
        <taxon>Actinomycetes</taxon>
        <taxon>Micromonosporales</taxon>
        <taxon>Micromonosporaceae</taxon>
        <taxon>Micromonospora</taxon>
    </lineage>
</organism>
<dbReference type="AlphaFoldDB" id="A0A1A9AAU2"/>
<sequence length="344" mass="34302">MTSRELSGVDHDLLADYVGGALDGTPEQATVARLVEEDRAWGDAYAALARAVDLVHADLADWATAPAPEMPLAVADRITAALAGAGPAPVSEDEPGAASVAAAGHASGDLRRTGRTPAAVPAQPAGRRVGGAGRPGEGSGRGAGPGRRSRRWARIAGPVALAAASVTAVGFGVSNLVGAGRDGTSSVAVNGGPAAGRAQADAPAPLSAAPFRTTGPALHSGTEYGPEQLSSSPHTLFGASADNGRGATATATATTTPERQFGASTGLDRLTRPGALESCLSAISAEHAAGTLTVELVDYASFQGSPALVVTFLDASGERWTWVSGPECGVPGSDADTRFRTRVG</sequence>
<dbReference type="PATRIC" id="fig|299146.4.peg.4891"/>
<protein>
    <submittedName>
        <fullName evidence="2">Uncharacterized protein</fullName>
    </submittedName>
</protein>
<gene>
    <name evidence="2" type="ORF">GA0070621_4735</name>
</gene>
<evidence type="ECO:0000313" key="2">
    <source>
        <dbReference type="EMBL" id="SBT53277.1"/>
    </source>
</evidence>
<evidence type="ECO:0000256" key="1">
    <source>
        <dbReference type="SAM" id="MobiDB-lite"/>
    </source>
</evidence>
<dbReference type="EMBL" id="LT594324">
    <property type="protein sequence ID" value="SBT53277.1"/>
    <property type="molecule type" value="Genomic_DNA"/>
</dbReference>
<keyword evidence="3" id="KW-1185">Reference proteome</keyword>
<evidence type="ECO:0000313" key="3">
    <source>
        <dbReference type="Proteomes" id="UP000198765"/>
    </source>
</evidence>
<feature type="compositionally biased region" description="Low complexity" evidence="1">
    <location>
        <begin position="191"/>
        <end position="210"/>
    </location>
</feature>
<feature type="compositionally biased region" description="Low complexity" evidence="1">
    <location>
        <begin position="247"/>
        <end position="256"/>
    </location>
</feature>
<feature type="region of interest" description="Disordered" evidence="1">
    <location>
        <begin position="190"/>
        <end position="268"/>
    </location>
</feature>
<reference evidence="2 3" key="1">
    <citation type="submission" date="2016-06" db="EMBL/GenBank/DDBJ databases">
        <authorList>
            <person name="Kjaerup R.B."/>
            <person name="Dalgaard T.S."/>
            <person name="Juul-Madsen H.R."/>
        </authorList>
    </citation>
    <scope>NUCLEOTIDE SEQUENCE [LARGE SCALE GENOMIC DNA]</scope>
    <source>
        <strain evidence="2 3">DSM 45248</strain>
    </source>
</reference>
<feature type="compositionally biased region" description="Low complexity" evidence="1">
    <location>
        <begin position="96"/>
        <end position="107"/>
    </location>
</feature>
<feature type="compositionally biased region" description="Gly residues" evidence="1">
    <location>
        <begin position="128"/>
        <end position="145"/>
    </location>
</feature>
<dbReference type="OrthoDB" id="3404896at2"/>